<reference evidence="5" key="2">
    <citation type="submission" date="2021-12" db="EMBL/GenBank/DDBJ databases">
        <title>Resequencing data analysis of finger millet.</title>
        <authorList>
            <person name="Hatakeyama M."/>
            <person name="Aluri S."/>
            <person name="Balachadran M.T."/>
            <person name="Sivarajan S.R."/>
            <person name="Poveda L."/>
            <person name="Shimizu-Inatsugi R."/>
            <person name="Schlapbach R."/>
            <person name="Sreeman S.M."/>
            <person name="Shimizu K.K."/>
        </authorList>
    </citation>
    <scope>NUCLEOTIDE SEQUENCE</scope>
</reference>
<feature type="compositionally biased region" description="Low complexity" evidence="3">
    <location>
        <begin position="177"/>
        <end position="186"/>
    </location>
</feature>
<dbReference type="Pfam" id="PF00179">
    <property type="entry name" value="UQ_con"/>
    <property type="match status" value="1"/>
</dbReference>
<feature type="domain" description="UBC core" evidence="4">
    <location>
        <begin position="1"/>
        <end position="117"/>
    </location>
</feature>
<sequence>MASSSSTSTCCPPHTPPCRRKFTTAPSFGLNLNPNLDESGTVCLSLLDTFGGEGVELWSPTVSSVLQVVVSIQGLVLTSQPFYNEHSYKAHYGTPNGARNEVVFTEGACLLTLRTMLHLLRQPPAGFEEIVRGHFRQRGEFVLRACHKGCPVGMLDAEAHAVIEESTGGGRARRGSGSRWPGSCRGSLRRSW</sequence>
<dbReference type="GO" id="GO:0061631">
    <property type="term" value="F:ubiquitin conjugating enzyme activity"/>
    <property type="evidence" value="ECO:0007669"/>
    <property type="project" value="TreeGrafter"/>
</dbReference>
<keyword evidence="1" id="KW-0808">Transferase</keyword>
<dbReference type="AlphaFoldDB" id="A0AAV5C9W9"/>
<keyword evidence="2" id="KW-0833">Ubl conjugation pathway</keyword>
<feature type="region of interest" description="Disordered" evidence="3">
    <location>
        <begin position="166"/>
        <end position="192"/>
    </location>
</feature>
<dbReference type="EMBL" id="BQKI01000005">
    <property type="protein sequence ID" value="GJM94909.1"/>
    <property type="molecule type" value="Genomic_DNA"/>
</dbReference>
<dbReference type="PANTHER" id="PTHR46116:SF32">
    <property type="entry name" value="OS05G0153132 PROTEIN"/>
    <property type="match status" value="1"/>
</dbReference>
<evidence type="ECO:0000259" key="4">
    <source>
        <dbReference type="PROSITE" id="PS50127"/>
    </source>
</evidence>
<accession>A0AAV5C9W9</accession>
<evidence type="ECO:0000313" key="6">
    <source>
        <dbReference type="Proteomes" id="UP001054889"/>
    </source>
</evidence>
<reference evidence="5" key="1">
    <citation type="journal article" date="2018" name="DNA Res.">
        <title>Multiple hybrid de novo genome assembly of finger millet, an orphan allotetraploid crop.</title>
        <authorList>
            <person name="Hatakeyama M."/>
            <person name="Aluri S."/>
            <person name="Balachadran M.T."/>
            <person name="Sivarajan S.R."/>
            <person name="Patrignani A."/>
            <person name="Gruter S."/>
            <person name="Poveda L."/>
            <person name="Shimizu-Inatsugi R."/>
            <person name="Baeten J."/>
            <person name="Francoijs K.J."/>
            <person name="Nataraja K.N."/>
            <person name="Reddy Y.A.N."/>
            <person name="Phadnis S."/>
            <person name="Ravikumar R.L."/>
            <person name="Schlapbach R."/>
            <person name="Sreeman S.M."/>
            <person name="Shimizu K.K."/>
        </authorList>
    </citation>
    <scope>NUCLEOTIDE SEQUENCE</scope>
</reference>
<protein>
    <recommendedName>
        <fullName evidence="4">UBC core domain-containing protein</fullName>
    </recommendedName>
</protein>
<proteinExistence type="predicted"/>
<gene>
    <name evidence="5" type="primary">ga11593</name>
    <name evidence="5" type="ORF">PR202_ga11593</name>
</gene>
<dbReference type="PANTHER" id="PTHR46116">
    <property type="entry name" value="(E3-INDEPENDENT) E2 UBIQUITIN-CONJUGATING ENZYME"/>
    <property type="match status" value="1"/>
</dbReference>
<comment type="caution">
    <text evidence="5">The sequence shown here is derived from an EMBL/GenBank/DDBJ whole genome shotgun (WGS) entry which is preliminary data.</text>
</comment>
<evidence type="ECO:0000313" key="5">
    <source>
        <dbReference type="EMBL" id="GJM94909.1"/>
    </source>
</evidence>
<evidence type="ECO:0000256" key="3">
    <source>
        <dbReference type="SAM" id="MobiDB-lite"/>
    </source>
</evidence>
<dbReference type="PROSITE" id="PS50127">
    <property type="entry name" value="UBC_2"/>
    <property type="match status" value="1"/>
</dbReference>
<name>A0AAV5C9W9_ELECO</name>
<dbReference type="SUPFAM" id="SSF54495">
    <property type="entry name" value="UBC-like"/>
    <property type="match status" value="1"/>
</dbReference>
<dbReference type="Gene3D" id="3.10.110.10">
    <property type="entry name" value="Ubiquitin Conjugating Enzyme"/>
    <property type="match status" value="1"/>
</dbReference>
<keyword evidence="6" id="KW-1185">Reference proteome</keyword>
<evidence type="ECO:0000256" key="1">
    <source>
        <dbReference type="ARBA" id="ARBA00022679"/>
    </source>
</evidence>
<evidence type="ECO:0000256" key="2">
    <source>
        <dbReference type="ARBA" id="ARBA00022786"/>
    </source>
</evidence>
<dbReference type="Proteomes" id="UP001054889">
    <property type="component" value="Unassembled WGS sequence"/>
</dbReference>
<organism evidence="5 6">
    <name type="scientific">Eleusine coracana subsp. coracana</name>
    <dbReference type="NCBI Taxonomy" id="191504"/>
    <lineage>
        <taxon>Eukaryota</taxon>
        <taxon>Viridiplantae</taxon>
        <taxon>Streptophyta</taxon>
        <taxon>Embryophyta</taxon>
        <taxon>Tracheophyta</taxon>
        <taxon>Spermatophyta</taxon>
        <taxon>Magnoliopsida</taxon>
        <taxon>Liliopsida</taxon>
        <taxon>Poales</taxon>
        <taxon>Poaceae</taxon>
        <taxon>PACMAD clade</taxon>
        <taxon>Chloridoideae</taxon>
        <taxon>Cynodonteae</taxon>
        <taxon>Eleusininae</taxon>
        <taxon>Eleusine</taxon>
    </lineage>
</organism>
<dbReference type="InterPro" id="IPR000608">
    <property type="entry name" value="UBC"/>
</dbReference>
<dbReference type="InterPro" id="IPR016135">
    <property type="entry name" value="UBQ-conjugating_enzyme/RWD"/>
</dbReference>